<evidence type="ECO:0000313" key="1">
    <source>
        <dbReference type="EMBL" id="HFK19675.1"/>
    </source>
</evidence>
<gene>
    <name evidence="1" type="ORF">ENS19_00125</name>
</gene>
<dbReference type="AlphaFoldDB" id="A0A7C3J1I8"/>
<protein>
    <submittedName>
        <fullName evidence="1">Uncharacterized protein</fullName>
    </submittedName>
</protein>
<comment type="caution">
    <text evidence="1">The sequence shown here is derived from an EMBL/GenBank/DDBJ whole genome shotgun (WGS) entry which is preliminary data.</text>
</comment>
<reference evidence="1" key="1">
    <citation type="journal article" date="2020" name="mSystems">
        <title>Genome- and Community-Level Interaction Insights into Carbon Utilization and Element Cycling Functions of Hydrothermarchaeota in Hydrothermal Sediment.</title>
        <authorList>
            <person name="Zhou Z."/>
            <person name="Liu Y."/>
            <person name="Xu W."/>
            <person name="Pan J."/>
            <person name="Luo Z.H."/>
            <person name="Li M."/>
        </authorList>
    </citation>
    <scope>NUCLEOTIDE SEQUENCE [LARGE SCALE GENOMIC DNA]</scope>
    <source>
        <strain evidence="1">SpSt-468</strain>
    </source>
</reference>
<dbReference type="EMBL" id="DSTX01000001">
    <property type="protein sequence ID" value="HFK19675.1"/>
    <property type="molecule type" value="Genomic_DNA"/>
</dbReference>
<sequence length="351" mass="40057">MEIKAEIKGLKYTPLMCRELDEVSLSQLEDALAHKANFILNMGELNRIAVSWWVSAKRTRSYPYARVYDTLGFSGKRATIIPVVKDEGAGGDRDFLQWDTISLMSLLGVYVIIAYYVDAERNPHFPDKITNQRFDISFIISELNELLSYQSDALHWNLSRVEKIKEITRRAIDSYELISERIGVKMHSRGSAYSRILRLSNGRETFVHYSRHLAMNAQKRESVTSHAMELTDGTKEILTIKNYLGGVYYFTSDEVHIKGNEVQLVECKHSGQKTMPSEEDIKDGLVKMILFCNLENVTIDGRPYLAVPVLKLSSTSSKSVLNGKQKERLSVLEKEAKANGFRIKFNDIFLI</sequence>
<name>A0A7C3J1I8_9CREN</name>
<proteinExistence type="predicted"/>
<organism evidence="1">
    <name type="scientific">Candidatus Methanomethylicus mesodigestus</name>
    <dbReference type="NCBI Taxonomy" id="1867258"/>
    <lineage>
        <taxon>Archaea</taxon>
        <taxon>Thermoproteota</taxon>
        <taxon>Methanosuratincolia</taxon>
        <taxon>Candidatus Methanomethylicales</taxon>
        <taxon>Candidatus Methanomethylicaceae</taxon>
        <taxon>Candidatus Methanomethylicus</taxon>
    </lineage>
</organism>
<accession>A0A7C3J1I8</accession>